<dbReference type="Proteomes" id="UP000326565">
    <property type="component" value="Unassembled WGS sequence"/>
</dbReference>
<dbReference type="GO" id="GO:0018958">
    <property type="term" value="P:phenol-containing compound metabolic process"/>
    <property type="evidence" value="ECO:0007669"/>
    <property type="project" value="InterPro"/>
</dbReference>
<keyword evidence="10" id="KW-1185">Reference proteome</keyword>
<comment type="PTM">
    <text evidence="6">The conversion to 3-oxoalanine (also known as C-formylglycine, FGly), of a serine or cysteine residue in prokaryotes and of a cysteine residue in eukaryotes, is critical for catalytic activity.</text>
</comment>
<dbReference type="EC" id="3.1.6.1" evidence="5"/>
<dbReference type="PANTHER" id="PTHR43108:SF8">
    <property type="entry name" value="SD21168P"/>
    <property type="match status" value="1"/>
</dbReference>
<evidence type="ECO:0000259" key="8">
    <source>
        <dbReference type="Pfam" id="PF00884"/>
    </source>
</evidence>
<dbReference type="GO" id="GO:0004065">
    <property type="term" value="F:arylsulfatase activity"/>
    <property type="evidence" value="ECO:0007669"/>
    <property type="project" value="UniProtKB-UniRule"/>
</dbReference>
<evidence type="ECO:0000256" key="1">
    <source>
        <dbReference type="ARBA" id="ARBA00008779"/>
    </source>
</evidence>
<evidence type="ECO:0000256" key="3">
    <source>
        <dbReference type="ARBA" id="ARBA00022801"/>
    </source>
</evidence>
<evidence type="ECO:0000256" key="5">
    <source>
        <dbReference type="PIRNR" id="PIRNR000972"/>
    </source>
</evidence>
<dbReference type="FunFam" id="3.40.720.10:FF:000051">
    <property type="entry name" value="Arylsulfatase"/>
    <property type="match status" value="1"/>
</dbReference>
<feature type="modified residue" description="3-oxoalanine (Cys)" evidence="6">
    <location>
        <position position="77"/>
    </location>
</feature>
<comment type="catalytic activity">
    <reaction evidence="5">
        <text>an aryl sulfate + H2O = a phenol + sulfate + H(+)</text>
        <dbReference type="Rhea" id="RHEA:17261"/>
        <dbReference type="ChEBI" id="CHEBI:15377"/>
        <dbReference type="ChEBI" id="CHEBI:15378"/>
        <dbReference type="ChEBI" id="CHEBI:16189"/>
        <dbReference type="ChEBI" id="CHEBI:33853"/>
        <dbReference type="ChEBI" id="CHEBI:140317"/>
        <dbReference type="EC" id="3.1.6.1"/>
    </reaction>
</comment>
<dbReference type="EMBL" id="ML732149">
    <property type="protein sequence ID" value="KAB8079676.1"/>
    <property type="molecule type" value="Genomic_DNA"/>
</dbReference>
<evidence type="ECO:0000313" key="9">
    <source>
        <dbReference type="EMBL" id="KAB8079676.1"/>
    </source>
</evidence>
<feature type="domain" description="Sulfatase N-terminal" evidence="8">
    <location>
        <begin position="33"/>
        <end position="381"/>
    </location>
</feature>
<dbReference type="PIRSF" id="PIRSF000972">
    <property type="entry name" value="Arylsulf_plant"/>
    <property type="match status" value="1"/>
</dbReference>
<evidence type="ECO:0000256" key="7">
    <source>
        <dbReference type="SAM" id="SignalP"/>
    </source>
</evidence>
<accession>A0A5N5XG28</accession>
<keyword evidence="3 5" id="KW-0378">Hydrolase</keyword>
<dbReference type="PROSITE" id="PS00523">
    <property type="entry name" value="SULFATASE_1"/>
    <property type="match status" value="1"/>
</dbReference>
<dbReference type="InterPro" id="IPR017850">
    <property type="entry name" value="Alkaline_phosphatase_core_sf"/>
</dbReference>
<dbReference type="InterPro" id="IPR000917">
    <property type="entry name" value="Sulfatase_N"/>
</dbReference>
<dbReference type="GO" id="GO:0008449">
    <property type="term" value="F:N-acetylglucosamine-6-sulfatase activity"/>
    <property type="evidence" value="ECO:0007669"/>
    <property type="project" value="TreeGrafter"/>
</dbReference>
<name>A0A5N5XG28_9EURO</name>
<proteinExistence type="inferred from homology"/>
<evidence type="ECO:0000256" key="4">
    <source>
        <dbReference type="ARBA" id="ARBA00023180"/>
    </source>
</evidence>
<keyword evidence="4" id="KW-0325">Glycoprotein</keyword>
<dbReference type="SUPFAM" id="SSF53649">
    <property type="entry name" value="Alkaline phosphatase-like"/>
    <property type="match status" value="1"/>
</dbReference>
<evidence type="ECO:0000256" key="6">
    <source>
        <dbReference type="PIRSR" id="PIRSR000972-50"/>
    </source>
</evidence>
<comment type="similarity">
    <text evidence="1 5">Belongs to the sulfatase family.</text>
</comment>
<evidence type="ECO:0000256" key="2">
    <source>
        <dbReference type="ARBA" id="ARBA00022729"/>
    </source>
</evidence>
<gene>
    <name evidence="9" type="ORF">BDV29DRAFT_187011</name>
</gene>
<feature type="chain" id="PRO_5024790769" description="Arylsulfatase" evidence="7">
    <location>
        <begin position="19"/>
        <end position="577"/>
    </location>
</feature>
<evidence type="ECO:0000313" key="10">
    <source>
        <dbReference type="Proteomes" id="UP000326565"/>
    </source>
</evidence>
<dbReference type="PANTHER" id="PTHR43108">
    <property type="entry name" value="N-ACETYLGLUCOSAMINE-6-SULFATASE FAMILY MEMBER"/>
    <property type="match status" value="1"/>
</dbReference>
<dbReference type="AlphaFoldDB" id="A0A5N5XG28"/>
<dbReference type="InterPro" id="IPR012083">
    <property type="entry name" value="Arylsulfatase"/>
</dbReference>
<protein>
    <recommendedName>
        <fullName evidence="5">Arylsulfatase</fullName>
        <shortName evidence="5">AS</shortName>
        <ecNumber evidence="5">3.1.6.1</ecNumber>
    </recommendedName>
    <alternativeName>
        <fullName evidence="5">Aryl-sulfate sulphohydrolase</fullName>
    </alternativeName>
</protein>
<reference evidence="9 10" key="1">
    <citation type="submission" date="2019-04" db="EMBL/GenBank/DDBJ databases">
        <title>Friends and foes A comparative genomics study of 23 Aspergillus species from section Flavi.</title>
        <authorList>
            <consortium name="DOE Joint Genome Institute"/>
            <person name="Kjaerbolling I."/>
            <person name="Vesth T."/>
            <person name="Frisvad J.C."/>
            <person name="Nybo J.L."/>
            <person name="Theobald S."/>
            <person name="Kildgaard S."/>
            <person name="Isbrandt T."/>
            <person name="Kuo A."/>
            <person name="Sato A."/>
            <person name="Lyhne E.K."/>
            <person name="Kogle M.E."/>
            <person name="Wiebenga A."/>
            <person name="Kun R.S."/>
            <person name="Lubbers R.J."/>
            <person name="Makela M.R."/>
            <person name="Barry K."/>
            <person name="Chovatia M."/>
            <person name="Clum A."/>
            <person name="Daum C."/>
            <person name="Haridas S."/>
            <person name="He G."/>
            <person name="LaButti K."/>
            <person name="Lipzen A."/>
            <person name="Mondo S."/>
            <person name="Riley R."/>
            <person name="Salamov A."/>
            <person name="Simmons B.A."/>
            <person name="Magnuson J.K."/>
            <person name="Henrissat B."/>
            <person name="Mortensen U.H."/>
            <person name="Larsen T.O."/>
            <person name="Devries R.P."/>
            <person name="Grigoriev I.V."/>
            <person name="Machida M."/>
            <person name="Baker S.E."/>
            <person name="Andersen M.R."/>
        </authorList>
    </citation>
    <scope>NUCLEOTIDE SEQUENCE [LARGE SCALE GENOMIC DNA]</scope>
    <source>
        <strain evidence="9 10">CBS 151.66</strain>
    </source>
</reference>
<dbReference type="Pfam" id="PF00884">
    <property type="entry name" value="Sulfatase"/>
    <property type="match status" value="1"/>
</dbReference>
<dbReference type="OrthoDB" id="96314at2759"/>
<keyword evidence="2 7" id="KW-0732">Signal</keyword>
<dbReference type="InterPro" id="IPR024607">
    <property type="entry name" value="Sulfatase_CS"/>
</dbReference>
<dbReference type="CDD" id="cd16147">
    <property type="entry name" value="G6S"/>
    <property type="match status" value="1"/>
</dbReference>
<sequence>MKVSSIVALSGLLAVSEAIPQQHRLQRTAPKKPNFLFIMTDDQDLQLNSPEYTPHILNRIKEKGIDFANHFVTTALCCPSRVSLWTGRQAHNTNVTDVSPPWGGYPKFISQGFNDNWFPVWFQNAGYNTYYTGKLMNAHSLSTYNKPFPQGFNGSDFLLDPHTYSYYNSTYQRNREPPKNYAGHYTTDVITEKALGFLNDALESDRPFFVAVSPVAPHSNIDPGTLGGSSPTIMTEPIPAPRHRHLFQDVKLPRTPNFNPVNRTGVSWVSNLALQNQTVIDYEDHFYRQRLRALQGVDELVDKLISRLEESGEIDNTYVIYTSDNGFHIGQHRMPPGKTTGFEEDIRVPFFIRGPGIPEGKTVDSVSTHIDLAPTFFELAGLPLRDDFDGTPLPIKSKSAAIPHEHVTVEFWGSTVLEGEFATIGTDGDTHFSNNTYKSARVLGDGYSLYYSVWCHGEHELYDLTSDPYQIHNIYTSKNSTSHLLGRPLQTVVARLDALLLVLKSCQGPTCIKPWNVIHPDGSVKGLKDALDAKYDTFYQKQPKVSYDECLDGYLISNEGAQVGLQYRDGLSWSAWA</sequence>
<dbReference type="GO" id="GO:0005539">
    <property type="term" value="F:glycosaminoglycan binding"/>
    <property type="evidence" value="ECO:0007669"/>
    <property type="project" value="TreeGrafter"/>
</dbReference>
<organism evidence="9 10">
    <name type="scientific">Aspergillus leporis</name>
    <dbReference type="NCBI Taxonomy" id="41062"/>
    <lineage>
        <taxon>Eukaryota</taxon>
        <taxon>Fungi</taxon>
        <taxon>Dikarya</taxon>
        <taxon>Ascomycota</taxon>
        <taxon>Pezizomycotina</taxon>
        <taxon>Eurotiomycetes</taxon>
        <taxon>Eurotiomycetidae</taxon>
        <taxon>Eurotiales</taxon>
        <taxon>Aspergillaceae</taxon>
        <taxon>Aspergillus</taxon>
        <taxon>Aspergillus subgen. Circumdati</taxon>
    </lineage>
</organism>
<feature type="signal peptide" evidence="7">
    <location>
        <begin position="1"/>
        <end position="18"/>
    </location>
</feature>
<dbReference type="Gene3D" id="3.40.720.10">
    <property type="entry name" value="Alkaline Phosphatase, subunit A"/>
    <property type="match status" value="1"/>
</dbReference>